<comment type="caution">
    <text evidence="1">The sequence shown here is derived from an EMBL/GenBank/DDBJ whole genome shotgun (WGS) entry which is preliminary data.</text>
</comment>
<dbReference type="Proteomes" id="UP000185944">
    <property type="component" value="Unassembled WGS sequence"/>
</dbReference>
<accession>A0A177EBX0</accession>
<dbReference type="OrthoDB" id="2196128at2759"/>
<organism evidence="1 2">
    <name type="scientific">Nematocida displodere</name>
    <dbReference type="NCBI Taxonomy" id="1805483"/>
    <lineage>
        <taxon>Eukaryota</taxon>
        <taxon>Fungi</taxon>
        <taxon>Fungi incertae sedis</taxon>
        <taxon>Microsporidia</taxon>
        <taxon>Nematocida</taxon>
    </lineage>
</organism>
<dbReference type="AlphaFoldDB" id="A0A177EBX0"/>
<dbReference type="VEuPathDB" id="MicrosporidiaDB:NEDG_00586"/>
<name>A0A177EBX0_9MICR</name>
<proteinExistence type="predicted"/>
<dbReference type="EMBL" id="LTDL01000040">
    <property type="protein sequence ID" value="OAG29453.1"/>
    <property type="molecule type" value="Genomic_DNA"/>
</dbReference>
<evidence type="ECO:0000313" key="1">
    <source>
        <dbReference type="EMBL" id="OAG29453.1"/>
    </source>
</evidence>
<keyword evidence="2" id="KW-1185">Reference proteome</keyword>
<dbReference type="RefSeq" id="XP_067544101.1">
    <property type="nucleotide sequence ID" value="XM_067688004.1"/>
</dbReference>
<gene>
    <name evidence="1" type="ORF">NEDG_00586</name>
</gene>
<reference evidence="1 2" key="1">
    <citation type="submission" date="2016-02" db="EMBL/GenBank/DDBJ databases">
        <title>Discovery of a natural microsporidian pathogen with a broad tissue tropism in Caenorhabditis elegans.</title>
        <authorList>
            <person name="Luallen R.J."/>
            <person name="Reinke A.W."/>
            <person name="Tong L."/>
            <person name="Botts M.R."/>
            <person name="Felix M.-A."/>
            <person name="Troemel E.R."/>
        </authorList>
    </citation>
    <scope>NUCLEOTIDE SEQUENCE [LARGE SCALE GENOMIC DNA]</scope>
    <source>
        <strain evidence="1 2">JUm2807</strain>
    </source>
</reference>
<evidence type="ECO:0000313" key="2">
    <source>
        <dbReference type="Proteomes" id="UP000185944"/>
    </source>
</evidence>
<dbReference type="GeneID" id="93646936"/>
<sequence length="236" mass="26555">MGLKLFHWLLLKEEASFRMQALALLALCVLAASATLDVGFFLIPKNNLDSPKALSLSGGTLHFEAIDDKSKETQVFIQLSLGGSKVCLKYNTSLCIALDKKMYHKEISVFKKHVQCAHSLRQSKLNVQTTPYSRIVMLQLSGCKKVCLYSHAPEEQSGGERFLAMLDQCRPGNINNMFYAISEDEIDDYLSEKETDQEIDQIETNPQYIEEKVPMMMGAPPLNRMSAMGGAYKYRL</sequence>
<protein>
    <submittedName>
        <fullName evidence="1">Uncharacterized protein</fullName>
    </submittedName>
</protein>